<name>A0AAD9U2M1_9ROSI</name>
<organism evidence="1 2">
    <name type="scientific">Dipteronia dyeriana</name>
    <dbReference type="NCBI Taxonomy" id="168575"/>
    <lineage>
        <taxon>Eukaryota</taxon>
        <taxon>Viridiplantae</taxon>
        <taxon>Streptophyta</taxon>
        <taxon>Embryophyta</taxon>
        <taxon>Tracheophyta</taxon>
        <taxon>Spermatophyta</taxon>
        <taxon>Magnoliopsida</taxon>
        <taxon>eudicotyledons</taxon>
        <taxon>Gunneridae</taxon>
        <taxon>Pentapetalae</taxon>
        <taxon>rosids</taxon>
        <taxon>malvids</taxon>
        <taxon>Sapindales</taxon>
        <taxon>Sapindaceae</taxon>
        <taxon>Hippocastanoideae</taxon>
        <taxon>Acereae</taxon>
        <taxon>Dipteronia</taxon>
    </lineage>
</organism>
<dbReference type="PANTHER" id="PTHR46851">
    <property type="entry name" value="OS01G0884500 PROTEIN"/>
    <property type="match status" value="1"/>
</dbReference>
<gene>
    <name evidence="1" type="ORF">Ddye_021384</name>
</gene>
<dbReference type="EMBL" id="JANJYI010000006">
    <property type="protein sequence ID" value="KAK2646189.1"/>
    <property type="molecule type" value="Genomic_DNA"/>
</dbReference>
<proteinExistence type="predicted"/>
<dbReference type="Proteomes" id="UP001280121">
    <property type="component" value="Unassembled WGS sequence"/>
</dbReference>
<evidence type="ECO:0000313" key="1">
    <source>
        <dbReference type="EMBL" id="KAK2646189.1"/>
    </source>
</evidence>
<dbReference type="Gene3D" id="1.10.245.10">
    <property type="entry name" value="SWIB/MDM2 domain"/>
    <property type="match status" value="1"/>
</dbReference>
<dbReference type="InterPro" id="IPR036885">
    <property type="entry name" value="SWIB_MDM2_dom_sf"/>
</dbReference>
<keyword evidence="2" id="KW-1185">Reference proteome</keyword>
<dbReference type="SUPFAM" id="SSF159042">
    <property type="entry name" value="Plus3-like"/>
    <property type="match status" value="1"/>
</dbReference>
<dbReference type="InterPro" id="IPR036128">
    <property type="entry name" value="Plus3-like_sf"/>
</dbReference>
<sequence length="105" mass="11928">MGIGTTLEFLSSIGKDTSTEMSQHAVMDIIIEYCNPKIRKKINFDVRLQTLLGRKSVNRNGVQKTSTMNSEIMLQVSNMVKEVPIHKLSDNDFSEEEYGDLCQKE</sequence>
<reference evidence="1" key="1">
    <citation type="journal article" date="2023" name="Plant J.">
        <title>Genome sequences and population genomics provide insights into the demographic history, inbreeding, and mutation load of two 'living fossil' tree species of Dipteronia.</title>
        <authorList>
            <person name="Feng Y."/>
            <person name="Comes H.P."/>
            <person name="Chen J."/>
            <person name="Zhu S."/>
            <person name="Lu R."/>
            <person name="Zhang X."/>
            <person name="Li P."/>
            <person name="Qiu J."/>
            <person name="Olsen K.M."/>
            <person name="Qiu Y."/>
        </authorList>
    </citation>
    <scope>NUCLEOTIDE SEQUENCE</scope>
    <source>
        <strain evidence="1">KIB01</strain>
    </source>
</reference>
<dbReference type="PANTHER" id="PTHR46851:SF23">
    <property type="entry name" value="SWIB_MDM2 DOMAIN-CONTAINING PROTEIN"/>
    <property type="match status" value="1"/>
</dbReference>
<comment type="caution">
    <text evidence="1">The sequence shown here is derived from an EMBL/GenBank/DDBJ whole genome shotgun (WGS) entry which is preliminary data.</text>
</comment>
<dbReference type="GO" id="GO:0003677">
    <property type="term" value="F:DNA binding"/>
    <property type="evidence" value="ECO:0007669"/>
    <property type="project" value="InterPro"/>
</dbReference>
<dbReference type="SUPFAM" id="SSF47592">
    <property type="entry name" value="SWIB/MDM2 domain"/>
    <property type="match status" value="1"/>
</dbReference>
<evidence type="ECO:0000313" key="2">
    <source>
        <dbReference type="Proteomes" id="UP001280121"/>
    </source>
</evidence>
<dbReference type="InterPro" id="IPR045894">
    <property type="entry name" value="At5g08430-like"/>
</dbReference>
<protein>
    <submittedName>
        <fullName evidence="1">Uncharacterized protein</fullName>
    </submittedName>
</protein>
<accession>A0AAD9U2M1</accession>
<dbReference type="AlphaFoldDB" id="A0AAD9U2M1"/>